<organism evidence="1 2">
    <name type="scientific">Maudiozyma saulgeensis</name>
    <dbReference type="NCBI Taxonomy" id="1789683"/>
    <lineage>
        <taxon>Eukaryota</taxon>
        <taxon>Fungi</taxon>
        <taxon>Dikarya</taxon>
        <taxon>Ascomycota</taxon>
        <taxon>Saccharomycotina</taxon>
        <taxon>Saccharomycetes</taxon>
        <taxon>Saccharomycetales</taxon>
        <taxon>Saccharomycetaceae</taxon>
        <taxon>Maudiozyma</taxon>
    </lineage>
</organism>
<gene>
    <name evidence="1" type="ORF">KASA_0K01815G</name>
</gene>
<sequence>MGIPLDLYTSEQFTVLEHEKYSKLKPIDDYARQKLYDWLLLASSNTNRIVTSNDYISNNQDLSNNYNETYKIEPKQNLIIPNLNCKNLRFKQCNNSTTLIYDLEWLQPIKIVTMDNNNNTLIHSIDLINDIKQSFKLLSPIIDLYGWVQRSNSQLFITLILKDNSIIIMSYNLINFKLINENCTSFNISKNIGNSIYKIFIEFLPNYLPIVTDKNFIIYNLNQDCFHSLEIPIELINEKFNYFINFPQLLISNNNNCIWQINNILDLNHYDIRKFDLSSILRDGETLDKMLITDLHRFTTETNQRIITINTIIEEYIDFKVILTKNSKSTITLYSNDLKKLILIEKNLYSLSLSILNWFQHTEQYVLDSYNDLQSNLLSSTSEQLPTNNNSNNARDIHHAHYNPDDNTITLYHSNPMIIDTFVIMS</sequence>
<dbReference type="EMBL" id="FXLY01000008">
    <property type="protein sequence ID" value="SMN21517.1"/>
    <property type="molecule type" value="Genomic_DNA"/>
</dbReference>
<keyword evidence="2" id="KW-1185">Reference proteome</keyword>
<reference evidence="1 2" key="1">
    <citation type="submission" date="2017-04" db="EMBL/GenBank/DDBJ databases">
        <authorList>
            <person name="Afonso C.L."/>
            <person name="Miller P.J."/>
            <person name="Scott M.A."/>
            <person name="Spackman E."/>
            <person name="Goraichik I."/>
            <person name="Dimitrov K.M."/>
            <person name="Suarez D.L."/>
            <person name="Swayne D.E."/>
        </authorList>
    </citation>
    <scope>NUCLEOTIDE SEQUENCE [LARGE SCALE GENOMIC DNA]</scope>
</reference>
<evidence type="ECO:0000313" key="1">
    <source>
        <dbReference type="EMBL" id="SMN21517.1"/>
    </source>
</evidence>
<evidence type="ECO:0000313" key="2">
    <source>
        <dbReference type="Proteomes" id="UP000196158"/>
    </source>
</evidence>
<proteinExistence type="predicted"/>
<name>A0A1X7R782_9SACH</name>
<accession>A0A1X7R782</accession>
<dbReference type="AlphaFoldDB" id="A0A1X7R782"/>
<dbReference type="OrthoDB" id="4067372at2759"/>
<protein>
    <submittedName>
        <fullName evidence="1">Uncharacterized protein</fullName>
    </submittedName>
</protein>
<dbReference type="Proteomes" id="UP000196158">
    <property type="component" value="Unassembled WGS sequence"/>
</dbReference>